<accession>A0A4Q7US98</accession>
<comment type="caution">
    <text evidence="3">The sequence shown here is derived from an EMBL/GenBank/DDBJ whole genome shotgun (WGS) entry which is preliminary data.</text>
</comment>
<evidence type="ECO:0000256" key="1">
    <source>
        <dbReference type="SAM" id="MobiDB-lite"/>
    </source>
</evidence>
<dbReference type="Pfam" id="PF07332">
    <property type="entry name" value="Phage_holin_3_6"/>
    <property type="match status" value="1"/>
</dbReference>
<reference evidence="3 4" key="1">
    <citation type="submission" date="2019-02" db="EMBL/GenBank/DDBJ databases">
        <title>Sequencing the genomes of 1000 actinobacteria strains.</title>
        <authorList>
            <person name="Klenk H.-P."/>
        </authorList>
    </citation>
    <scope>NUCLEOTIDE SEQUENCE [LARGE SCALE GENOMIC DNA]</scope>
    <source>
        <strain evidence="3 4">DSM 45779</strain>
    </source>
</reference>
<evidence type="ECO:0000256" key="2">
    <source>
        <dbReference type="SAM" id="Phobius"/>
    </source>
</evidence>
<feature type="transmembrane region" description="Helical" evidence="2">
    <location>
        <begin position="109"/>
        <end position="132"/>
    </location>
</feature>
<keyword evidence="4" id="KW-1185">Reference proteome</keyword>
<evidence type="ECO:0000313" key="4">
    <source>
        <dbReference type="Proteomes" id="UP000291591"/>
    </source>
</evidence>
<sequence>MVQEGKTVASSTSKSSGAEVPPVLPSIPLSPEPGPRDQSIGALAKDVTTHLSSLVRSEVELAKAEVSAEVKKGVQGSIFFVIAAVIGLFSLFYLFFTLAEFIALWLNRAAAFGITFLFMLLVAGVFGLLGYLRVRKLRKPERTISTLKDSAQVFSSVGKSSDDGPRELTTESGRHAARTS</sequence>
<dbReference type="EMBL" id="SHKL01000001">
    <property type="protein sequence ID" value="RZT83611.1"/>
    <property type="molecule type" value="Genomic_DNA"/>
</dbReference>
<evidence type="ECO:0000313" key="3">
    <source>
        <dbReference type="EMBL" id="RZT83611.1"/>
    </source>
</evidence>
<protein>
    <submittedName>
        <fullName evidence="3">Putative superfamily III holin-X</fullName>
    </submittedName>
</protein>
<keyword evidence="2" id="KW-1133">Transmembrane helix</keyword>
<gene>
    <name evidence="3" type="ORF">EV383_0422</name>
</gene>
<feature type="compositionally biased region" description="Basic and acidic residues" evidence="1">
    <location>
        <begin position="160"/>
        <end position="174"/>
    </location>
</feature>
<keyword evidence="2" id="KW-0812">Transmembrane</keyword>
<dbReference type="InterPro" id="IPR009937">
    <property type="entry name" value="Phage_holin_3_6"/>
</dbReference>
<feature type="region of interest" description="Disordered" evidence="1">
    <location>
        <begin position="154"/>
        <end position="180"/>
    </location>
</feature>
<organism evidence="3 4">
    <name type="scientific">Pseudonocardia sediminis</name>
    <dbReference type="NCBI Taxonomy" id="1397368"/>
    <lineage>
        <taxon>Bacteria</taxon>
        <taxon>Bacillati</taxon>
        <taxon>Actinomycetota</taxon>
        <taxon>Actinomycetes</taxon>
        <taxon>Pseudonocardiales</taxon>
        <taxon>Pseudonocardiaceae</taxon>
        <taxon>Pseudonocardia</taxon>
    </lineage>
</organism>
<dbReference type="Proteomes" id="UP000291591">
    <property type="component" value="Unassembled WGS sequence"/>
</dbReference>
<feature type="compositionally biased region" description="Pro residues" evidence="1">
    <location>
        <begin position="22"/>
        <end position="33"/>
    </location>
</feature>
<dbReference type="AlphaFoldDB" id="A0A4Q7US98"/>
<keyword evidence="2" id="KW-0472">Membrane</keyword>
<feature type="transmembrane region" description="Helical" evidence="2">
    <location>
        <begin position="78"/>
        <end position="103"/>
    </location>
</feature>
<feature type="region of interest" description="Disordered" evidence="1">
    <location>
        <begin position="1"/>
        <end position="37"/>
    </location>
</feature>
<proteinExistence type="predicted"/>
<name>A0A4Q7US98_PSEST</name>